<dbReference type="Proteomes" id="UP000006671">
    <property type="component" value="Unassembled WGS sequence"/>
</dbReference>
<dbReference type="PANTHER" id="PTHR43719">
    <property type="entry name" value="TWO-COMPONENT HISTIDINE KINASE"/>
    <property type="match status" value="1"/>
</dbReference>
<dbReference type="Gene3D" id="3.30.565.10">
    <property type="entry name" value="Histidine kinase-like ATPase, C-terminal domain"/>
    <property type="match status" value="1"/>
</dbReference>
<dbReference type="Pfam" id="PF02518">
    <property type="entry name" value="HATPase_c"/>
    <property type="match status" value="1"/>
</dbReference>
<evidence type="ECO:0000259" key="3">
    <source>
        <dbReference type="PROSITE" id="PS50109"/>
    </source>
</evidence>
<dbReference type="SUPFAM" id="SSF47384">
    <property type="entry name" value="Homodimeric domain of signal transducing histidine kinase"/>
    <property type="match status" value="1"/>
</dbReference>
<evidence type="ECO:0000256" key="1">
    <source>
        <dbReference type="ARBA" id="ARBA00022553"/>
    </source>
</evidence>
<feature type="domain" description="Response regulatory" evidence="4">
    <location>
        <begin position="491"/>
        <end position="611"/>
    </location>
</feature>
<feature type="domain" description="Histidine kinase" evidence="3">
    <location>
        <begin position="37"/>
        <end position="308"/>
    </location>
</feature>
<evidence type="ECO:0000313" key="5">
    <source>
        <dbReference type="EMBL" id="EFC42584.1"/>
    </source>
</evidence>
<dbReference type="RefSeq" id="XP_002675328.1">
    <property type="nucleotide sequence ID" value="XM_002675282.1"/>
</dbReference>
<dbReference type="InParanoid" id="D2VKE2"/>
<dbReference type="eggNOG" id="KOG0519">
    <property type="taxonomic scope" value="Eukaryota"/>
</dbReference>
<dbReference type="Gene3D" id="3.40.50.2300">
    <property type="match status" value="1"/>
</dbReference>
<dbReference type="InterPro" id="IPR004358">
    <property type="entry name" value="Sig_transdc_His_kin-like_C"/>
</dbReference>
<gene>
    <name evidence="5" type="ORF">NAEGRDRAFT_50273</name>
</gene>
<dbReference type="InterPro" id="IPR001789">
    <property type="entry name" value="Sig_transdc_resp-reg_receiver"/>
</dbReference>
<dbReference type="PANTHER" id="PTHR43719:SF28">
    <property type="entry name" value="PEROXIDE STRESS-ACTIVATED HISTIDINE KINASE MAK1-RELATED"/>
    <property type="match status" value="1"/>
</dbReference>
<accession>D2VKE2</accession>
<dbReference type="CDD" id="cd17546">
    <property type="entry name" value="REC_hyHK_CKI1_RcsC-like"/>
    <property type="match status" value="1"/>
</dbReference>
<dbReference type="SMART" id="SM00448">
    <property type="entry name" value="REC"/>
    <property type="match status" value="1"/>
</dbReference>
<dbReference type="SUPFAM" id="SSF55874">
    <property type="entry name" value="ATPase domain of HSP90 chaperone/DNA topoisomerase II/histidine kinase"/>
    <property type="match status" value="1"/>
</dbReference>
<keyword evidence="6" id="KW-1185">Reference proteome</keyword>
<dbReference type="SMART" id="SM00387">
    <property type="entry name" value="HATPase_c"/>
    <property type="match status" value="1"/>
</dbReference>
<reference evidence="5 6" key="1">
    <citation type="journal article" date="2010" name="Cell">
        <title>The genome of Naegleria gruberi illuminates early eukaryotic versatility.</title>
        <authorList>
            <person name="Fritz-Laylin L.K."/>
            <person name="Prochnik S.E."/>
            <person name="Ginger M.L."/>
            <person name="Dacks J.B."/>
            <person name="Carpenter M.L."/>
            <person name="Field M.C."/>
            <person name="Kuo A."/>
            <person name="Paredez A."/>
            <person name="Chapman J."/>
            <person name="Pham J."/>
            <person name="Shu S."/>
            <person name="Neupane R."/>
            <person name="Cipriano M."/>
            <person name="Mancuso J."/>
            <person name="Tu H."/>
            <person name="Salamov A."/>
            <person name="Lindquist E."/>
            <person name="Shapiro H."/>
            <person name="Lucas S."/>
            <person name="Grigoriev I.V."/>
            <person name="Cande W.Z."/>
            <person name="Fulton C."/>
            <person name="Rokhsar D.S."/>
            <person name="Dawson S.C."/>
        </authorList>
    </citation>
    <scope>NUCLEOTIDE SEQUENCE [LARGE SCALE GENOMIC DNA]</scope>
    <source>
        <strain evidence="5 6">NEG-M</strain>
    </source>
</reference>
<dbReference type="CDD" id="cd00082">
    <property type="entry name" value="HisKA"/>
    <property type="match status" value="1"/>
</dbReference>
<dbReference type="Pfam" id="PF00072">
    <property type="entry name" value="Response_reg"/>
    <property type="match status" value="1"/>
</dbReference>
<dbReference type="EMBL" id="GG738878">
    <property type="protein sequence ID" value="EFC42584.1"/>
    <property type="molecule type" value="Genomic_DNA"/>
</dbReference>
<proteinExistence type="predicted"/>
<dbReference type="SUPFAM" id="SSF52172">
    <property type="entry name" value="CheY-like"/>
    <property type="match status" value="1"/>
</dbReference>
<dbReference type="VEuPathDB" id="AmoebaDB:NAEGRDRAFT_50273"/>
<dbReference type="PROSITE" id="PS50109">
    <property type="entry name" value="HIS_KIN"/>
    <property type="match status" value="1"/>
</dbReference>
<evidence type="ECO:0000313" key="6">
    <source>
        <dbReference type="Proteomes" id="UP000006671"/>
    </source>
</evidence>
<dbReference type="InterPro" id="IPR005467">
    <property type="entry name" value="His_kinase_dom"/>
</dbReference>
<dbReference type="PROSITE" id="PS50110">
    <property type="entry name" value="RESPONSE_REGULATORY"/>
    <property type="match status" value="1"/>
</dbReference>
<dbReference type="InterPro" id="IPR003661">
    <property type="entry name" value="HisK_dim/P_dom"/>
</dbReference>
<dbReference type="PRINTS" id="PR00344">
    <property type="entry name" value="BCTRLSENSOR"/>
</dbReference>
<feature type="modified residue" description="4-aspartylphosphate" evidence="2">
    <location>
        <position position="541"/>
    </location>
</feature>
<organism evidence="6">
    <name type="scientific">Naegleria gruberi</name>
    <name type="common">Amoeba</name>
    <dbReference type="NCBI Taxonomy" id="5762"/>
    <lineage>
        <taxon>Eukaryota</taxon>
        <taxon>Discoba</taxon>
        <taxon>Heterolobosea</taxon>
        <taxon>Tetramitia</taxon>
        <taxon>Eutetramitia</taxon>
        <taxon>Vahlkampfiidae</taxon>
        <taxon>Naegleria</taxon>
    </lineage>
</organism>
<protein>
    <submittedName>
        <fullName evidence="5">Predicted protein</fullName>
    </submittedName>
</protein>
<evidence type="ECO:0000259" key="4">
    <source>
        <dbReference type="PROSITE" id="PS50110"/>
    </source>
</evidence>
<dbReference type="OrthoDB" id="60033at2759"/>
<dbReference type="AlphaFoldDB" id="D2VKE2"/>
<keyword evidence="1 2" id="KW-0597">Phosphoprotein</keyword>
<dbReference type="STRING" id="5762.D2VKE2"/>
<dbReference type="OMA" id="HISAEYK"/>
<dbReference type="KEGG" id="ngr:NAEGRDRAFT_50273"/>
<dbReference type="GO" id="GO:0000155">
    <property type="term" value="F:phosphorelay sensor kinase activity"/>
    <property type="evidence" value="ECO:0007669"/>
    <property type="project" value="InterPro"/>
</dbReference>
<dbReference type="GeneID" id="8852018"/>
<name>D2VKE2_NAEGR</name>
<dbReference type="InterPro" id="IPR050956">
    <property type="entry name" value="2C_system_His_kinase"/>
</dbReference>
<dbReference type="Pfam" id="PF00512">
    <property type="entry name" value="HisKA"/>
    <property type="match status" value="1"/>
</dbReference>
<dbReference type="Gene3D" id="1.10.287.130">
    <property type="match status" value="1"/>
</dbReference>
<dbReference type="InterPro" id="IPR036890">
    <property type="entry name" value="HATPase_C_sf"/>
</dbReference>
<sequence length="613" mass="70674">MLFSIFITDKNKQYTAQQIETTKEKIISSEKTKYIANLSHEARNPLHAISGSISILKHNIQSEECSNQCPHCYVTNGSIAELVEDLEENTTLLEHIFSSSLQVSSLEMGKVELKVEDTNMLCLVESITSVFSQLAKTKQLSLHSYFNVIKVPIFLRADSVRVSQVVMNLISNAIKYTDKGHIKLNCDTLSEREIRKHFPTKSIEEYEFIKIECIDTGKGIPEAQVKDLFKPFHVVEQGQKSVDSYIAQTEKMAEFKDINGASMLLNTSRSNGLGLSISKMLIDKMEGDIIVSSSSKGTNMTIILPLRRVKPEVLKEELVQKNNNYLTCDKIFEILNEENERLNIIIIDEDRFFRHIMLSYWKMFKRAVHISAEYKTSIEFCDSELDKDLMQNTTVIFCPEKDIKHTESNFKHERVVLIPTICRGSHRLFSDRIYLSKPVKFIDLLEFVYEHIFDRTASSTHRQSVVEIEKIPKIMKTKSVPVIEEFKSEKKVLIVDDNHLNLKILEKLLRILGFEDIEVAHDGMECFNKYKKKNYDIILLDCIMPILSGKESCELIRNMEKQEHLEHRIPILAITANVWEDRESLISQGFDSVIYKPIQLEKLQAEMMALLDD</sequence>
<dbReference type="InterPro" id="IPR011006">
    <property type="entry name" value="CheY-like_superfamily"/>
</dbReference>
<evidence type="ECO:0000256" key="2">
    <source>
        <dbReference type="PROSITE-ProRule" id="PRU00169"/>
    </source>
</evidence>
<dbReference type="InterPro" id="IPR036097">
    <property type="entry name" value="HisK_dim/P_sf"/>
</dbReference>
<dbReference type="InterPro" id="IPR003594">
    <property type="entry name" value="HATPase_dom"/>
</dbReference>